<reference evidence="3 4" key="1">
    <citation type="submission" date="2016-10" db="EMBL/GenBank/DDBJ databases">
        <authorList>
            <person name="de Groot N.N."/>
        </authorList>
    </citation>
    <scope>NUCLEOTIDE SEQUENCE [LARGE SCALE GENOMIC DNA]</scope>
    <source>
        <strain evidence="3 4">AA1</strain>
    </source>
</reference>
<proteinExistence type="predicted"/>
<feature type="compositionally biased region" description="Basic and acidic residues" evidence="1">
    <location>
        <begin position="429"/>
        <end position="439"/>
    </location>
</feature>
<keyword evidence="3" id="KW-0540">Nuclease</keyword>
<feature type="region of interest" description="Disordered" evidence="1">
    <location>
        <begin position="423"/>
        <end position="472"/>
    </location>
</feature>
<dbReference type="GO" id="GO:0016887">
    <property type="term" value="F:ATP hydrolysis activity"/>
    <property type="evidence" value="ECO:0007669"/>
    <property type="project" value="InterPro"/>
</dbReference>
<dbReference type="Gene3D" id="3.40.50.300">
    <property type="entry name" value="P-loop containing nucleotide triphosphate hydrolases"/>
    <property type="match status" value="1"/>
</dbReference>
<dbReference type="RefSeq" id="WP_092211715.1">
    <property type="nucleotide sequence ID" value="NZ_FMUX01000011.1"/>
</dbReference>
<dbReference type="GO" id="GO:0006302">
    <property type="term" value="P:double-strand break repair"/>
    <property type="evidence" value="ECO:0007669"/>
    <property type="project" value="InterPro"/>
</dbReference>
<dbReference type="Proteomes" id="UP000198870">
    <property type="component" value="Unassembled WGS sequence"/>
</dbReference>
<gene>
    <name evidence="3" type="ORF">SAMN05216233_111134</name>
</gene>
<dbReference type="InterPro" id="IPR027417">
    <property type="entry name" value="P-loop_NTPase"/>
</dbReference>
<organism evidence="3 4">
    <name type="scientific">Desulfoluna spongiiphila</name>
    <dbReference type="NCBI Taxonomy" id="419481"/>
    <lineage>
        <taxon>Bacteria</taxon>
        <taxon>Pseudomonadati</taxon>
        <taxon>Thermodesulfobacteriota</taxon>
        <taxon>Desulfobacteria</taxon>
        <taxon>Desulfobacterales</taxon>
        <taxon>Desulfolunaceae</taxon>
        <taxon>Desulfoluna</taxon>
    </lineage>
</organism>
<keyword evidence="3" id="KW-0269">Exonuclease</keyword>
<evidence type="ECO:0000259" key="2">
    <source>
        <dbReference type="Pfam" id="PF13476"/>
    </source>
</evidence>
<dbReference type="GO" id="GO:0004527">
    <property type="term" value="F:exonuclease activity"/>
    <property type="evidence" value="ECO:0007669"/>
    <property type="project" value="UniProtKB-KW"/>
</dbReference>
<dbReference type="Pfam" id="PF13476">
    <property type="entry name" value="AAA_23"/>
    <property type="match status" value="1"/>
</dbReference>
<dbReference type="PANTHER" id="PTHR32114:SF2">
    <property type="entry name" value="ABC TRANSPORTER ABCH.3"/>
    <property type="match status" value="1"/>
</dbReference>
<sequence>MKILHLAFQNLNSLKGRFDIDFSHGSLAEAGIFAITGPTGSGKTTILDAITLALFGKAARYDDNKRNNPENMMSRGTGECFAEVSFECGKGIYSARWDLSRARKKPDGRIQGTKRQLADASGDVLETKIRLVDEAVTELTGLDYHRFLRSVLLAQGRFKEFLDAGINDRGELLERITGTEIYSELSILAHEAAREKEEALKDARTAANLISLLSEEDLKSLAEEHDTQARLKQTLEAELGTVTGRLECHTAWVKATAEKETIQTEQKTWQEQNTGFQPQREKLERHQAAAPLAGDLKIWASKNITLTALKNQLAQLQTNHTNARNDTATAFASAVAACTKQIRAIEARRGKGLAQKEALTVDIATIEAWQGAHSSDESIENALSRLRGNAEEIRSMAQGLIEADKAAALTRQSMDRLQKEVAQANADEAQLKKRTDRKREFRKKTHRRSCGPQAQNRMDQKEGDGRRDAQSP</sequence>
<dbReference type="STRING" id="419481.SAMN05216233_111134"/>
<name>A0A1G5GTV4_9BACT</name>
<dbReference type="AlphaFoldDB" id="A0A1G5GTV4"/>
<feature type="compositionally biased region" description="Basic residues" evidence="1">
    <location>
        <begin position="440"/>
        <end position="449"/>
    </location>
</feature>
<dbReference type="OrthoDB" id="9795626at2"/>
<keyword evidence="4" id="KW-1185">Reference proteome</keyword>
<feature type="domain" description="Rad50/SbcC-type AAA" evidence="2">
    <location>
        <begin position="7"/>
        <end position="205"/>
    </location>
</feature>
<protein>
    <submittedName>
        <fullName evidence="3">Exonuclease SbcC</fullName>
    </submittedName>
</protein>
<feature type="compositionally biased region" description="Basic and acidic residues" evidence="1">
    <location>
        <begin position="458"/>
        <end position="472"/>
    </location>
</feature>
<evidence type="ECO:0000313" key="4">
    <source>
        <dbReference type="Proteomes" id="UP000198870"/>
    </source>
</evidence>
<dbReference type="InterPro" id="IPR038729">
    <property type="entry name" value="Rad50/SbcC_AAA"/>
</dbReference>
<keyword evidence="3" id="KW-0378">Hydrolase</keyword>
<evidence type="ECO:0000313" key="3">
    <source>
        <dbReference type="EMBL" id="SCY54993.1"/>
    </source>
</evidence>
<dbReference type="EMBL" id="FMUX01000011">
    <property type="protein sequence ID" value="SCY54993.1"/>
    <property type="molecule type" value="Genomic_DNA"/>
</dbReference>
<dbReference type="SUPFAM" id="SSF52540">
    <property type="entry name" value="P-loop containing nucleoside triphosphate hydrolases"/>
    <property type="match status" value="1"/>
</dbReference>
<accession>A0A1G5GTV4</accession>
<dbReference type="PANTHER" id="PTHR32114">
    <property type="entry name" value="ABC TRANSPORTER ABCH.3"/>
    <property type="match status" value="1"/>
</dbReference>
<evidence type="ECO:0000256" key="1">
    <source>
        <dbReference type="SAM" id="MobiDB-lite"/>
    </source>
</evidence>